<dbReference type="Proteomes" id="UP001524570">
    <property type="component" value="Unassembled WGS sequence"/>
</dbReference>
<dbReference type="RefSeq" id="WP_256606994.1">
    <property type="nucleotide sequence ID" value="NZ_JANIBL010000030.1"/>
</dbReference>
<accession>A0ABT1TT15</accession>
<protein>
    <recommendedName>
        <fullName evidence="3">Phage protein</fullName>
    </recommendedName>
</protein>
<proteinExistence type="predicted"/>
<evidence type="ECO:0000313" key="2">
    <source>
        <dbReference type="Proteomes" id="UP001524570"/>
    </source>
</evidence>
<sequence>MMTKNNVLTPEQIEHLSSLRYINAIDEHMRIVAGVKVLDNTDQYDNSVLLVLDIFIDDNRIDKMSFNLHNYAYEEIVALARDIRNNDYILRAVDTALAGDNE</sequence>
<organism evidence="1 2">
    <name type="scientific">Methylomonas rosea</name>
    <dbReference type="NCBI Taxonomy" id="2952227"/>
    <lineage>
        <taxon>Bacteria</taxon>
        <taxon>Pseudomonadati</taxon>
        <taxon>Pseudomonadota</taxon>
        <taxon>Gammaproteobacteria</taxon>
        <taxon>Methylococcales</taxon>
        <taxon>Methylococcaceae</taxon>
        <taxon>Methylomonas</taxon>
    </lineage>
</organism>
<dbReference type="EMBL" id="JANIBL010000030">
    <property type="protein sequence ID" value="MCQ8117925.1"/>
    <property type="molecule type" value="Genomic_DNA"/>
</dbReference>
<reference evidence="1 2" key="1">
    <citation type="submission" date="2022-07" db="EMBL/GenBank/DDBJ databases">
        <title>Methylomonas rivi sp. nov., Methylomonas rosea sp. nov., Methylomonas aureus sp. nov. and Methylomonas subterranea sp. nov., four novel methanotrophs isolated from a freshwater creek and the deep terrestrial subsurface.</title>
        <authorList>
            <person name="Abin C."/>
            <person name="Sankaranarayanan K."/>
            <person name="Garner C."/>
            <person name="Sindelar R."/>
            <person name="Kotary K."/>
            <person name="Garner R."/>
            <person name="Barclay S."/>
            <person name="Lawson P."/>
            <person name="Krumholz L."/>
        </authorList>
    </citation>
    <scope>NUCLEOTIDE SEQUENCE [LARGE SCALE GENOMIC DNA]</scope>
    <source>
        <strain evidence="1 2">WSC-7</strain>
    </source>
</reference>
<name>A0ABT1TT15_9GAMM</name>
<evidence type="ECO:0000313" key="1">
    <source>
        <dbReference type="EMBL" id="MCQ8117925.1"/>
    </source>
</evidence>
<comment type="caution">
    <text evidence="1">The sequence shown here is derived from an EMBL/GenBank/DDBJ whole genome shotgun (WGS) entry which is preliminary data.</text>
</comment>
<keyword evidence="2" id="KW-1185">Reference proteome</keyword>
<gene>
    <name evidence="1" type="ORF">NP589_10855</name>
</gene>
<evidence type="ECO:0008006" key="3">
    <source>
        <dbReference type="Google" id="ProtNLM"/>
    </source>
</evidence>